<dbReference type="InterPro" id="IPR025992">
    <property type="entry name" value="Haem-bd"/>
</dbReference>
<dbReference type="AlphaFoldDB" id="A0A5M6DP56"/>
<accession>A0A5M6DP56</accession>
<proteinExistence type="predicted"/>
<dbReference type="EMBL" id="VWSF01000004">
    <property type="protein sequence ID" value="KAA5547960.1"/>
    <property type="molecule type" value="Genomic_DNA"/>
</dbReference>
<name>A0A5M6DP56_9BACT</name>
<dbReference type="RefSeq" id="WP_150087876.1">
    <property type="nucleotide sequence ID" value="NZ_VWSF01000004.1"/>
</dbReference>
<dbReference type="SMART" id="SM01235">
    <property type="entry name" value="Haem_bd"/>
    <property type="match status" value="1"/>
</dbReference>
<dbReference type="Proteomes" id="UP000323426">
    <property type="component" value="Unassembled WGS sequence"/>
</dbReference>
<sequence length="152" mass="17671">MRKKILLVLLVVFILIQFIRPEKNIGQASTNQDVSHFVAVPANIHNILKASCYDCHSNRTNYPWYANVNPVGWWLNHHIEEGKAEINFSDFSGYDKKKVDHKLEEIAEEVQEGHMPLPSYLWLHTDATLNPQQVSQLVSWAEQERRKLNIPK</sequence>
<dbReference type="SUPFAM" id="SSF48695">
    <property type="entry name" value="Multiheme cytochromes"/>
    <property type="match status" value="1"/>
</dbReference>
<protein>
    <submittedName>
        <fullName evidence="2">Cytochrome C</fullName>
    </submittedName>
</protein>
<evidence type="ECO:0000313" key="3">
    <source>
        <dbReference type="Proteomes" id="UP000323426"/>
    </source>
</evidence>
<dbReference type="Pfam" id="PF14376">
    <property type="entry name" value="Haem_bd"/>
    <property type="match status" value="1"/>
</dbReference>
<evidence type="ECO:0000313" key="2">
    <source>
        <dbReference type="EMBL" id="KAA5547960.1"/>
    </source>
</evidence>
<organism evidence="2 3">
    <name type="scientific">Adhaeribacter rhizoryzae</name>
    <dbReference type="NCBI Taxonomy" id="2607907"/>
    <lineage>
        <taxon>Bacteria</taxon>
        <taxon>Pseudomonadati</taxon>
        <taxon>Bacteroidota</taxon>
        <taxon>Cytophagia</taxon>
        <taxon>Cytophagales</taxon>
        <taxon>Hymenobacteraceae</taxon>
        <taxon>Adhaeribacter</taxon>
    </lineage>
</organism>
<gene>
    <name evidence="2" type="ORF">F0145_08475</name>
</gene>
<dbReference type="InterPro" id="IPR036280">
    <property type="entry name" value="Multihaem_cyt_sf"/>
</dbReference>
<feature type="domain" description="Haem-binding" evidence="1">
    <location>
        <begin position="10"/>
        <end position="145"/>
    </location>
</feature>
<reference evidence="2 3" key="1">
    <citation type="submission" date="2019-09" db="EMBL/GenBank/DDBJ databases">
        <title>Genome sequence and assembly of Adhaeribacter sp.</title>
        <authorList>
            <person name="Chhetri G."/>
        </authorList>
    </citation>
    <scope>NUCLEOTIDE SEQUENCE [LARGE SCALE GENOMIC DNA]</scope>
    <source>
        <strain evidence="2 3">DK36</strain>
    </source>
</reference>
<keyword evidence="3" id="KW-1185">Reference proteome</keyword>
<comment type="caution">
    <text evidence="2">The sequence shown here is derived from an EMBL/GenBank/DDBJ whole genome shotgun (WGS) entry which is preliminary data.</text>
</comment>
<evidence type="ECO:0000259" key="1">
    <source>
        <dbReference type="SMART" id="SM01235"/>
    </source>
</evidence>